<feature type="coiled-coil region" evidence="1">
    <location>
        <begin position="1447"/>
        <end position="1512"/>
    </location>
</feature>
<proteinExistence type="predicted"/>
<dbReference type="Pfam" id="PF00621">
    <property type="entry name" value="RhoGEF"/>
    <property type="match status" value="1"/>
</dbReference>
<dbReference type="GeneID" id="39594884"/>
<evidence type="ECO:0000256" key="2">
    <source>
        <dbReference type="SAM" id="MobiDB-lite"/>
    </source>
</evidence>
<feature type="compositionally biased region" description="Low complexity" evidence="2">
    <location>
        <begin position="1043"/>
        <end position="1053"/>
    </location>
</feature>
<comment type="caution">
    <text evidence="4">The sequence shown here is derived from an EMBL/GenBank/DDBJ whole genome shotgun (WGS) entry which is preliminary data.</text>
</comment>
<dbReference type="PANTHER" id="PTHR22834:SF21">
    <property type="entry name" value="GUANYL NUCLEOTIDE EXCHANGE FACTOR, PUTATIVE (AFU_ORTHOLOGUE AFUA_5G11890)-RELATED"/>
    <property type="match status" value="1"/>
</dbReference>
<evidence type="ECO:0000256" key="1">
    <source>
        <dbReference type="SAM" id="Coils"/>
    </source>
</evidence>
<dbReference type="RefSeq" id="XP_028487642.1">
    <property type="nucleotide sequence ID" value="XM_028625607.1"/>
</dbReference>
<dbReference type="GO" id="GO:0005737">
    <property type="term" value="C:cytoplasm"/>
    <property type="evidence" value="ECO:0007669"/>
    <property type="project" value="TreeGrafter"/>
</dbReference>
<dbReference type="InterPro" id="IPR051492">
    <property type="entry name" value="Dynamin-Rho_GEF"/>
</dbReference>
<dbReference type="PANTHER" id="PTHR22834">
    <property type="entry name" value="NUCLEAR FUSION PROTEIN FUS2"/>
    <property type="match status" value="1"/>
</dbReference>
<dbReference type="PROSITE" id="PS50010">
    <property type="entry name" value="DH_2"/>
    <property type="match status" value="1"/>
</dbReference>
<feature type="domain" description="DH" evidence="3">
    <location>
        <begin position="241"/>
        <end position="459"/>
    </location>
</feature>
<accession>A0A443I1T9</accession>
<feature type="compositionally biased region" description="Polar residues" evidence="2">
    <location>
        <begin position="815"/>
        <end position="834"/>
    </location>
</feature>
<feature type="compositionally biased region" description="Polar residues" evidence="2">
    <location>
        <begin position="1096"/>
        <end position="1111"/>
    </location>
</feature>
<feature type="region of interest" description="Disordered" evidence="2">
    <location>
        <begin position="1031"/>
        <end position="1053"/>
    </location>
</feature>
<dbReference type="VEuPathDB" id="FungiDB:C8Q69DRAFT_156962"/>
<dbReference type="InterPro" id="IPR035899">
    <property type="entry name" value="DBL_dom_sf"/>
</dbReference>
<dbReference type="InterPro" id="IPR000219">
    <property type="entry name" value="DH_dom"/>
</dbReference>
<evidence type="ECO:0000313" key="4">
    <source>
        <dbReference type="EMBL" id="RWQ97997.1"/>
    </source>
</evidence>
<evidence type="ECO:0000313" key="5">
    <source>
        <dbReference type="Proteomes" id="UP000283841"/>
    </source>
</evidence>
<dbReference type="Pfam" id="PF25351">
    <property type="entry name" value="PH_BUD3_C"/>
    <property type="match status" value="1"/>
</dbReference>
<feature type="compositionally biased region" description="Polar residues" evidence="2">
    <location>
        <begin position="1333"/>
        <end position="1348"/>
    </location>
</feature>
<dbReference type="InterPro" id="IPR057454">
    <property type="entry name" value="Bud3_C"/>
</dbReference>
<gene>
    <name evidence="4" type="ORF">C8Q69DRAFT_156962</name>
</gene>
<dbReference type="InterPro" id="IPR021895">
    <property type="entry name" value="Bud3_N"/>
</dbReference>
<keyword evidence="5" id="KW-1185">Reference proteome</keyword>
<name>A0A443I1T9_BYSSP</name>
<dbReference type="Proteomes" id="UP000283841">
    <property type="component" value="Unassembled WGS sequence"/>
</dbReference>
<keyword evidence="1" id="KW-0175">Coiled coil</keyword>
<protein>
    <submittedName>
        <fullName evidence="4">Putative Rho guanyl nucleotide exchange factor</fullName>
    </submittedName>
</protein>
<feature type="compositionally biased region" description="Polar residues" evidence="2">
    <location>
        <begin position="1231"/>
        <end position="1249"/>
    </location>
</feature>
<organism evidence="4 5">
    <name type="scientific">Byssochlamys spectabilis</name>
    <name type="common">Paecilomyces variotii</name>
    <dbReference type="NCBI Taxonomy" id="264951"/>
    <lineage>
        <taxon>Eukaryota</taxon>
        <taxon>Fungi</taxon>
        <taxon>Dikarya</taxon>
        <taxon>Ascomycota</taxon>
        <taxon>Pezizomycotina</taxon>
        <taxon>Eurotiomycetes</taxon>
        <taxon>Eurotiomycetidae</taxon>
        <taxon>Eurotiales</taxon>
        <taxon>Thermoascaceae</taxon>
        <taxon>Paecilomyces</taxon>
    </lineage>
</organism>
<feature type="region of interest" description="Disordered" evidence="2">
    <location>
        <begin position="1096"/>
        <end position="1348"/>
    </location>
</feature>
<dbReference type="Gene3D" id="1.20.900.10">
    <property type="entry name" value="Dbl homology (DH) domain"/>
    <property type="match status" value="1"/>
</dbReference>
<dbReference type="EMBL" id="RCNU01000002">
    <property type="protein sequence ID" value="RWQ97997.1"/>
    <property type="molecule type" value="Genomic_DNA"/>
</dbReference>
<feature type="region of interest" description="Disordered" evidence="2">
    <location>
        <begin position="815"/>
        <end position="836"/>
    </location>
</feature>
<feature type="compositionally biased region" description="Pro residues" evidence="2">
    <location>
        <begin position="1199"/>
        <end position="1214"/>
    </location>
</feature>
<reference evidence="4 5" key="1">
    <citation type="journal article" date="2018" name="Front. Microbiol.">
        <title>Genomic and genetic insights into a cosmopolitan fungus, Paecilomyces variotii (Eurotiales).</title>
        <authorList>
            <person name="Urquhart A.S."/>
            <person name="Mondo S.J."/>
            <person name="Makela M.R."/>
            <person name="Hane J.K."/>
            <person name="Wiebenga A."/>
            <person name="He G."/>
            <person name="Mihaltcheva S."/>
            <person name="Pangilinan J."/>
            <person name="Lipzen A."/>
            <person name="Barry K."/>
            <person name="de Vries R.P."/>
            <person name="Grigoriev I.V."/>
            <person name="Idnurm A."/>
        </authorList>
    </citation>
    <scope>NUCLEOTIDE SEQUENCE [LARGE SCALE GENOMIC DNA]</scope>
    <source>
        <strain evidence="4 5">CBS 101075</strain>
    </source>
</reference>
<dbReference type="SUPFAM" id="SSF48065">
    <property type="entry name" value="DBL homology domain (DH-domain)"/>
    <property type="match status" value="1"/>
</dbReference>
<evidence type="ECO:0000259" key="3">
    <source>
        <dbReference type="PROSITE" id="PS50010"/>
    </source>
</evidence>
<dbReference type="GO" id="GO:0005085">
    <property type="term" value="F:guanyl-nucleotide exchange factor activity"/>
    <property type="evidence" value="ECO:0007669"/>
    <property type="project" value="InterPro"/>
</dbReference>
<dbReference type="GO" id="GO:0032955">
    <property type="term" value="P:regulation of division septum assembly"/>
    <property type="evidence" value="ECO:0007669"/>
    <property type="project" value="TreeGrafter"/>
</dbReference>
<dbReference type="Pfam" id="PF12015">
    <property type="entry name" value="Bud3_N"/>
    <property type="match status" value="1"/>
</dbReference>
<dbReference type="SMART" id="SM00325">
    <property type="entry name" value="RhoGEF"/>
    <property type="match status" value="1"/>
</dbReference>
<dbReference type="GO" id="GO:0031991">
    <property type="term" value="P:regulation of actomyosin contractile ring contraction"/>
    <property type="evidence" value="ECO:0007669"/>
    <property type="project" value="TreeGrafter"/>
</dbReference>
<sequence length="1528" mass="168994">MAAASNSLSTLPLEQLSLYHAVDPFLSSILIFHGPVATAHATVSSSRIQAHIFTPAGFQSYPRIAISPAAPLYAAVNHLPREKQGDEVCRGLAVCILKYFAELSSPVKECLVETAKAGKPAGKVPKLFDEMHAAELANRMTRVENPSEIIRNLREAYRERKVPWIDIDVVLPVGTIRSTERQDSPEDDLDDAPDDQYGKYSPLIQSLGEPIFLPTSRLRRAPSQPTNLSKSKLFSKSQKEALRLAMCEVVDTEERYVAKLYDLVHNVVEEFRAKARARSASSTSPDETALEKLFPPCLNEILEVNMGFLHVIRQILEDTEKDAIADLAGDTELQASVSSRASTRDVNDPVGAAAFANALLEWFPLFSRPYADYMRAHTGFTRTLNAFLRDNNSSFSRRVHETGEQRLRSLLMEPVQRLPRYSLLIDTMTSSLPLVHPAVKPFLKARDVIKDICSLDSSSSTDNSKALELLRALVDDWPLSVSPAGRLITAVDFSEIPPPYRIDSPAAKPSSGLMLLYKDCLIFLSKAQGTKASARGLLAELDQPSPTWSPGELRFARVLDLQGTRWMQSTCGRILYLIPSMTIPEGEEPDRALHVLELSGMYEGRANRLVEEMVKAKIEGRFSEQEREDGKWTLRSPSGTFSNIGILASVFEEDNAGTMKRTGSSNIRIVFDIPKVIRQKTLSSSSDLDVIISISSLDEDQYRLDIDSVVGTSTTDIVSVDIFIPVLSKRLSNLVSHLYHPQHTVMTEPVVYSNFEILRYIAGHLLSQAKVPRGLRPPSPSKMLSSLWGGGQSKETVTPLKSPVPLLGDVPKISPTKSTFNRPDTPSSLTSAQEKQTHRISVVESDADRHVKSLEQTFSAYILSLRSRSGNIVGRILRARDNVDRTAVNELYNILLEDPGKLQAAAEVSVDVLFVSFETFISNAWRDHMGPVIPNSTLELIQSKFDAMFSADFNEFFRQMMGDMSPQNRRALSAMVRLLAELLDASGNDGDRGALTAAFAEVLTESGDPMRYISLLDRLVDDYENLFEDSAPPSASLDGAFPNDSSSALNKSQSLSVSSVNSNTSSFRRRFGFGLHRENSKHEGESKVSSILRTLSKTKGSGESSEPSTPKGTLLRSKSTDTDTRLGNYLRPTSRDRPAVYGIFSDEQERPGSGHSNTLLASIGEVPSHQENPKPRRKRRSSLSDLRPMTASSDDPIPVHTPRPVTPVTPPPQWPRSEVAATPKETRPRSSHASKSPSRVSSPTRTGSPTRAAGTPRRESPTRSNLSSRKENAYSRPTLMERAVNKRSDEPPAPNESPKRKTDMPGTPQRKSAGLRERPTLANGFESPKRPHSMSSPPKVQKLRMQSPQKLRERLANEKKVQAAAEAGFKTELMLIGDELSALKLSPTSDADVKSPNGRAQDANAYLSGRFRDLESRFSSMSADLSGRTTAIEKDLETSLIVSERRAKKLDELYREASAENEALYERFNTELSRVVKDVRLGNGESALKDQLREALEELGRVKKENLRLKREVGGLRAQQMGIPAKHE</sequence>
<dbReference type="STRING" id="264951.A0A443I1T9"/>